<proteinExistence type="predicted"/>
<reference evidence="2 3" key="1">
    <citation type="journal article" date="2019" name="Sci. Rep.">
        <title>Orb-weaving spider Araneus ventricosus genome elucidates the spidroin gene catalogue.</title>
        <authorList>
            <person name="Kono N."/>
            <person name="Nakamura H."/>
            <person name="Ohtoshi R."/>
            <person name="Moran D.A.P."/>
            <person name="Shinohara A."/>
            <person name="Yoshida Y."/>
            <person name="Fujiwara M."/>
            <person name="Mori M."/>
            <person name="Tomita M."/>
            <person name="Arakawa K."/>
        </authorList>
    </citation>
    <scope>NUCLEOTIDE SEQUENCE [LARGE SCALE GENOMIC DNA]</scope>
</reference>
<dbReference type="AlphaFoldDB" id="A0A4Y2RCC9"/>
<keyword evidence="3" id="KW-1185">Reference proteome</keyword>
<accession>A0A4Y2RCC9</accession>
<name>A0A4Y2RCC9_ARAVE</name>
<evidence type="ECO:0000313" key="2">
    <source>
        <dbReference type="EMBL" id="GBN73428.1"/>
    </source>
</evidence>
<feature type="region of interest" description="Disordered" evidence="1">
    <location>
        <begin position="1"/>
        <end position="29"/>
    </location>
</feature>
<gene>
    <name evidence="2" type="ORF">AVEN_186529_1</name>
</gene>
<organism evidence="2 3">
    <name type="scientific">Araneus ventricosus</name>
    <name type="common">Orbweaver spider</name>
    <name type="synonym">Epeira ventricosa</name>
    <dbReference type="NCBI Taxonomy" id="182803"/>
    <lineage>
        <taxon>Eukaryota</taxon>
        <taxon>Metazoa</taxon>
        <taxon>Ecdysozoa</taxon>
        <taxon>Arthropoda</taxon>
        <taxon>Chelicerata</taxon>
        <taxon>Arachnida</taxon>
        <taxon>Araneae</taxon>
        <taxon>Araneomorphae</taxon>
        <taxon>Entelegynae</taxon>
        <taxon>Araneoidea</taxon>
        <taxon>Araneidae</taxon>
        <taxon>Araneus</taxon>
    </lineage>
</organism>
<feature type="compositionally biased region" description="Polar residues" evidence="1">
    <location>
        <begin position="12"/>
        <end position="21"/>
    </location>
</feature>
<sequence>MTRTTPELAPSPNFTTTNERTAGSPYDLTHGPNTRRIFSRIGFHYRPSFPEVETRFCHDPSILVLFVKRDIHGWSIPHIWRCHTRPFQFSVHPI</sequence>
<comment type="caution">
    <text evidence="2">The sequence shown here is derived from an EMBL/GenBank/DDBJ whole genome shotgun (WGS) entry which is preliminary data.</text>
</comment>
<protein>
    <submittedName>
        <fullName evidence="2">Uncharacterized protein</fullName>
    </submittedName>
</protein>
<dbReference type="EMBL" id="BGPR01016550">
    <property type="protein sequence ID" value="GBN73428.1"/>
    <property type="molecule type" value="Genomic_DNA"/>
</dbReference>
<evidence type="ECO:0000313" key="3">
    <source>
        <dbReference type="Proteomes" id="UP000499080"/>
    </source>
</evidence>
<dbReference type="Proteomes" id="UP000499080">
    <property type="component" value="Unassembled WGS sequence"/>
</dbReference>
<evidence type="ECO:0000256" key="1">
    <source>
        <dbReference type="SAM" id="MobiDB-lite"/>
    </source>
</evidence>